<dbReference type="GO" id="GO:0006508">
    <property type="term" value="P:proteolysis"/>
    <property type="evidence" value="ECO:0007669"/>
    <property type="project" value="UniProtKB-KW"/>
</dbReference>
<keyword evidence="4" id="KW-0378">Hydrolase</keyword>
<proteinExistence type="predicted"/>
<dbReference type="EMBL" id="JACBZH010000001">
    <property type="protein sequence ID" value="NYH93508.1"/>
    <property type="molecule type" value="Genomic_DNA"/>
</dbReference>
<feature type="transmembrane region" description="Helical" evidence="2">
    <location>
        <begin position="48"/>
        <end position="70"/>
    </location>
</feature>
<keyword evidence="2" id="KW-0812">Transmembrane</keyword>
<protein>
    <submittedName>
        <fullName evidence="4">Membrane protease YdiL (CAAX protease family)</fullName>
    </submittedName>
</protein>
<evidence type="ECO:0000256" key="2">
    <source>
        <dbReference type="SAM" id="Phobius"/>
    </source>
</evidence>
<feature type="region of interest" description="Disordered" evidence="1">
    <location>
        <begin position="113"/>
        <end position="146"/>
    </location>
</feature>
<evidence type="ECO:0000256" key="1">
    <source>
        <dbReference type="SAM" id="MobiDB-lite"/>
    </source>
</evidence>
<dbReference type="AlphaFoldDB" id="A0A852ZNN1"/>
<feature type="transmembrane region" description="Helical" evidence="2">
    <location>
        <begin position="7"/>
        <end position="28"/>
    </location>
</feature>
<sequence>MRARGPAAHWAGAAMVAMVLVLLAAGAVGLGWQDRISLDSRQISAKTIIAIFGVLLGLGLALFVAALLLGPSLRRGDRPQRTGGLSMVIGAVVMLVIVLALFAFRDQIQSAMQNHGATPTPPPTPLAVPPGAGAATPGPGAQQDPRPAWNWPIAVAAGFVVGLVALALALVVRRQAPQAQEVEAEPSAAEVHAVVAAGRAALADLDEPRAAVIGAYAAMEEALARTGVARAATDTPSGLLRRAVDAGLFSSAGAAAAEELTELFRQARYTRRELDPQVRIRAVDVLGRLDTELRVAATRDEADR</sequence>
<dbReference type="Pfam" id="PF13559">
    <property type="entry name" value="DUF4129"/>
    <property type="match status" value="1"/>
</dbReference>
<feature type="transmembrane region" description="Helical" evidence="2">
    <location>
        <begin position="82"/>
        <end position="104"/>
    </location>
</feature>
<keyword evidence="2" id="KW-1133">Transmembrane helix</keyword>
<keyword evidence="2" id="KW-0472">Membrane</keyword>
<dbReference type="Proteomes" id="UP000579605">
    <property type="component" value="Unassembled WGS sequence"/>
</dbReference>
<evidence type="ECO:0000313" key="5">
    <source>
        <dbReference type="Proteomes" id="UP000579605"/>
    </source>
</evidence>
<dbReference type="RefSeq" id="WP_179791024.1">
    <property type="nucleotide sequence ID" value="NZ_BAAARR010000045.1"/>
</dbReference>
<dbReference type="GO" id="GO:0008233">
    <property type="term" value="F:peptidase activity"/>
    <property type="evidence" value="ECO:0007669"/>
    <property type="project" value="UniProtKB-KW"/>
</dbReference>
<feature type="compositionally biased region" description="Low complexity" evidence="1">
    <location>
        <begin position="129"/>
        <end position="141"/>
    </location>
</feature>
<keyword evidence="5" id="KW-1185">Reference proteome</keyword>
<comment type="caution">
    <text evidence="4">The sequence shown here is derived from an EMBL/GenBank/DDBJ whole genome shotgun (WGS) entry which is preliminary data.</text>
</comment>
<organism evidence="4 5">
    <name type="scientific">Actinopolymorpha rutila</name>
    <dbReference type="NCBI Taxonomy" id="446787"/>
    <lineage>
        <taxon>Bacteria</taxon>
        <taxon>Bacillati</taxon>
        <taxon>Actinomycetota</taxon>
        <taxon>Actinomycetes</taxon>
        <taxon>Propionibacteriales</taxon>
        <taxon>Actinopolymorphaceae</taxon>
        <taxon>Actinopolymorpha</taxon>
    </lineage>
</organism>
<evidence type="ECO:0000259" key="3">
    <source>
        <dbReference type="Pfam" id="PF13559"/>
    </source>
</evidence>
<keyword evidence="4" id="KW-0645">Protease</keyword>
<name>A0A852ZNN1_9ACTN</name>
<feature type="compositionally biased region" description="Pro residues" evidence="1">
    <location>
        <begin position="119"/>
        <end position="128"/>
    </location>
</feature>
<reference evidence="4 5" key="1">
    <citation type="submission" date="2020-07" db="EMBL/GenBank/DDBJ databases">
        <title>Sequencing the genomes of 1000 actinobacteria strains.</title>
        <authorList>
            <person name="Klenk H.-P."/>
        </authorList>
    </citation>
    <scope>NUCLEOTIDE SEQUENCE [LARGE SCALE GENOMIC DNA]</scope>
    <source>
        <strain evidence="4 5">DSM 18448</strain>
    </source>
</reference>
<feature type="domain" description="Protein-glutamine gamma-glutamyltransferase-like C-terminal" evidence="3">
    <location>
        <begin position="215"/>
        <end position="284"/>
    </location>
</feature>
<accession>A0A852ZNN1</accession>
<dbReference type="InterPro" id="IPR025403">
    <property type="entry name" value="TgpA-like_C"/>
</dbReference>
<gene>
    <name evidence="4" type="ORF">F4554_006146</name>
</gene>
<evidence type="ECO:0000313" key="4">
    <source>
        <dbReference type="EMBL" id="NYH93508.1"/>
    </source>
</evidence>
<feature type="transmembrane region" description="Helical" evidence="2">
    <location>
        <begin position="149"/>
        <end position="172"/>
    </location>
</feature>